<evidence type="ECO:0000313" key="1">
    <source>
        <dbReference type="EMBL" id="TFY87635.1"/>
    </source>
</evidence>
<protein>
    <submittedName>
        <fullName evidence="1">Uncharacterized protein</fullName>
    </submittedName>
</protein>
<proteinExistence type="predicted"/>
<sequence length="655" mass="72823">MDTLGYRRDHIVAQWLRDPSGICRLRVELLGRYKELDIWSVDELDLIGDKAGELRLYECFAGRSRNGLDRDKSSGAMTYIATPTRYEPYHSRCIEPNAIGAHIFDRALEAMECEALDCSVMKSPLSALAMVTAASRWLMTDIAPEASCTVSRKLCFIARWAPKKGGEISAWGREYYAHRPLLDVSDIPAMVLRDYFSSLYAWQFIRSDDPQIHDLSGSIISLTAAIDYVGAPDDSGARIEDFQLVTSDGLDCLGGVAPKKMLQGGIVACLVMKLKQYMVNAMQDVPELPLFVASAGGIVTPREFFLLRYWDAAMPQYLQIIMNSSRYCRLVDASGYFRSMSRCGKLKRATDNIVRYNEVTDVVSDHQNGEVLNEVFFALLSGGVEAVRGYGSALSAVTDDVLSCRCGELGHEEAAELSMGGCIWQLLMPRYQVWRQLYAYAHSQPEIESAYAAKSASARLHSVFVTMLAGDVLHTDNWMPLWKMSFPSESNNEALIAELARRAVRRSVLIERCSEGDFSRCETAAKSALYSCYALDDVSVLRGLSCEWIRLFDVCLRANNIDVSGAEDIVRALKEVVGRIWKGVVTMDAQVADETEQLFIDCDSVVRQTYFLPYVTGLSIRRVFFGVASGAVELSGFSPFARLSDGVVNVCDISP</sequence>
<dbReference type="AlphaFoldDB" id="A0A4Z0ALX3"/>
<dbReference type="RefSeq" id="WP_135290318.1">
    <property type="nucleotide sequence ID" value="NZ_QUZU01000022.1"/>
</dbReference>
<dbReference type="OrthoDB" id="3939209at2"/>
<organism evidence="1 2">
    <name type="scientific">Pseudomonas kairouanensis</name>
    <dbReference type="NCBI Taxonomy" id="2293832"/>
    <lineage>
        <taxon>Bacteria</taxon>
        <taxon>Pseudomonadati</taxon>
        <taxon>Pseudomonadota</taxon>
        <taxon>Gammaproteobacteria</taxon>
        <taxon>Pseudomonadales</taxon>
        <taxon>Pseudomonadaceae</taxon>
        <taxon>Pseudomonas</taxon>
    </lineage>
</organism>
<dbReference type="Proteomes" id="UP000297391">
    <property type="component" value="Unassembled WGS sequence"/>
</dbReference>
<accession>A0A4Z0ALX3</accession>
<keyword evidence="2" id="KW-1185">Reference proteome</keyword>
<comment type="caution">
    <text evidence="1">The sequence shown here is derived from an EMBL/GenBank/DDBJ whole genome shotgun (WGS) entry which is preliminary data.</text>
</comment>
<evidence type="ECO:0000313" key="2">
    <source>
        <dbReference type="Proteomes" id="UP000297391"/>
    </source>
</evidence>
<gene>
    <name evidence="1" type="ORF">DYL59_17760</name>
</gene>
<reference evidence="1 2" key="1">
    <citation type="journal article" date="2019" name="Syst. Appl. Microbiol.">
        <title>New species of pathogenic Pseudomonas isolated from citrus in Tunisia: Proposal of Pseudomonas kairouanensis sp. nov. and Pseudomonas nabeulensis sp. nov.</title>
        <authorList>
            <person name="Oueslati M."/>
            <person name="Mulet M."/>
            <person name="Gomila M."/>
            <person name="Berge O."/>
            <person name="Hajlaoui M.R."/>
            <person name="Lalucat J."/>
            <person name="Sadfi-Zouaoui N."/>
            <person name="Garcia-Valdes E."/>
        </authorList>
    </citation>
    <scope>NUCLEOTIDE SEQUENCE [LARGE SCALE GENOMIC DNA]</scope>
    <source>
        <strain evidence="1 2">KC12</strain>
    </source>
</reference>
<dbReference type="EMBL" id="QUZU01000022">
    <property type="protein sequence ID" value="TFY87635.1"/>
    <property type="molecule type" value="Genomic_DNA"/>
</dbReference>
<name>A0A4Z0ALX3_9PSED</name>